<organism evidence="3">
    <name type="scientific">Nothobranchius furzeri</name>
    <name type="common">Turquoise killifish</name>
    <dbReference type="NCBI Taxonomy" id="105023"/>
    <lineage>
        <taxon>Eukaryota</taxon>
        <taxon>Metazoa</taxon>
        <taxon>Chordata</taxon>
        <taxon>Craniata</taxon>
        <taxon>Vertebrata</taxon>
        <taxon>Euteleostomi</taxon>
        <taxon>Actinopterygii</taxon>
        <taxon>Neopterygii</taxon>
        <taxon>Teleostei</taxon>
        <taxon>Neoteleostei</taxon>
        <taxon>Acanthomorphata</taxon>
        <taxon>Ovalentaria</taxon>
        <taxon>Atherinomorphae</taxon>
        <taxon>Cyprinodontiformes</taxon>
        <taxon>Nothobranchiidae</taxon>
        <taxon>Nothobranchius</taxon>
    </lineage>
</organism>
<dbReference type="EMBL" id="HADY01005378">
    <property type="protein sequence ID" value="SBP43863.1"/>
    <property type="molecule type" value="Transcribed_RNA"/>
</dbReference>
<reference evidence="3" key="1">
    <citation type="submission" date="2016-05" db="EMBL/GenBank/DDBJ databases">
        <authorList>
            <person name="Lavstsen T."/>
            <person name="Jespersen J.S."/>
        </authorList>
    </citation>
    <scope>NUCLEOTIDE SEQUENCE</scope>
    <source>
        <tissue evidence="3">Brain</tissue>
    </source>
</reference>
<keyword evidence="1" id="KW-0175">Coiled coil</keyword>
<accession>A0A1A7ZN51</accession>
<protein>
    <recommendedName>
        <fullName evidence="4">Peptidase aspartic putative domain-containing protein</fullName>
    </recommendedName>
</protein>
<name>A0A1A7ZN51_NOTFU</name>
<reference evidence="3" key="2">
    <citation type="submission" date="2016-06" db="EMBL/GenBank/DDBJ databases">
        <title>The genome of a short-lived fish provides insights into sex chromosome evolution and the genetic control of aging.</title>
        <authorList>
            <person name="Reichwald K."/>
            <person name="Felder M."/>
            <person name="Petzold A."/>
            <person name="Koch P."/>
            <person name="Groth M."/>
            <person name="Platzer M."/>
        </authorList>
    </citation>
    <scope>NUCLEOTIDE SEQUENCE</scope>
    <source>
        <tissue evidence="3">Brain</tissue>
    </source>
</reference>
<evidence type="ECO:0000313" key="3">
    <source>
        <dbReference type="EMBL" id="SBP43863.1"/>
    </source>
</evidence>
<dbReference type="AlphaFoldDB" id="A0A1A7ZN51"/>
<sequence>MDPDKELHPTVRPKRQISRPSRFEGFEVSYAGASPGNRPQWNLLPSLSRRIDPELQHSQSQPASFTPPSIREIPHGTPFLSRPSHLWCNISRDPCLEPITPYFQESPSALSLHAELRATHEERRQLLQAQTELKDGLKELNEARTEIKALIEATNALRMDMNQLAAPQHSSHTPSQDSIDRPRSHFPTIDLKEEEEEWPDPPPWPEPEDQNSGLYDLKPMDQDFQPIQRSSPFKGASPSHYKPAQLTQNTAQFEAPAKESEVMHPTFAPYLASSSHPAPTNLDFFSGKPSATKHSFTATGASHTQQPRCRDDITPTVEVVYRGPKPTIPKFIHSDPCEFARLRIALENLLPSNATELFKYQILVDNLRLDEAKLIADAYLNSPNPYTDTMAALHDKFGQPHQLALKKIASVLDGPEIRRGDLIAFQKFSLQVQSLVGLLQTLGPEGQVELNCGSHVARLLGKLPPEQRADFRRHQFKQPGKSYTLHDLSDWLHYESWCQGFDSQTTGKGGRERNSSKYEGRTGKQTVTVLHNIKGSARTSSLTSKESATNGASKRKAFCAYCDSTEHYFSQCSDVAKLSKEQIKNWIQENKRCWRCAQSHLAAQCTLKKPCSLCQGKHLLALHEVNTRTQKASQDVAVSEESCLTSSATDSFYIDRPSIGNRVMLKVVPVSLSSGTRALNTFAILDDGSERTMLLPGAAKALGLRSTPENLPLRTVRQDIQLLQGHTVSFRLSSATEPSCSFQIDGVFTSN</sequence>
<dbReference type="PANTHER" id="PTHR47331:SF5">
    <property type="entry name" value="RIBONUCLEASE H"/>
    <property type="match status" value="1"/>
</dbReference>
<proteinExistence type="predicted"/>
<feature type="region of interest" description="Disordered" evidence="2">
    <location>
        <begin position="1"/>
        <end position="23"/>
    </location>
</feature>
<dbReference type="PANTHER" id="PTHR47331">
    <property type="entry name" value="PHD-TYPE DOMAIN-CONTAINING PROTEIN"/>
    <property type="match status" value="1"/>
</dbReference>
<gene>
    <name evidence="3" type="primary">Nfu_g_1_017642</name>
</gene>
<feature type="region of interest" description="Disordered" evidence="2">
    <location>
        <begin position="193"/>
        <end position="219"/>
    </location>
</feature>
<evidence type="ECO:0000256" key="2">
    <source>
        <dbReference type="SAM" id="MobiDB-lite"/>
    </source>
</evidence>
<feature type="region of interest" description="Disordered" evidence="2">
    <location>
        <begin position="165"/>
        <end position="184"/>
    </location>
</feature>
<feature type="compositionally biased region" description="Polar residues" evidence="2">
    <location>
        <begin position="168"/>
        <end position="177"/>
    </location>
</feature>
<evidence type="ECO:0000256" key="1">
    <source>
        <dbReference type="SAM" id="Coils"/>
    </source>
</evidence>
<evidence type="ECO:0008006" key="4">
    <source>
        <dbReference type="Google" id="ProtNLM"/>
    </source>
</evidence>
<feature type="coiled-coil region" evidence="1">
    <location>
        <begin position="123"/>
        <end position="160"/>
    </location>
</feature>